<evidence type="ECO:0000256" key="5">
    <source>
        <dbReference type="SAM" id="Coils"/>
    </source>
</evidence>
<evidence type="ECO:0000313" key="10">
    <source>
        <dbReference type="Proteomes" id="UP000314294"/>
    </source>
</evidence>
<dbReference type="SMART" id="SM00336">
    <property type="entry name" value="BBOX"/>
    <property type="match status" value="1"/>
</dbReference>
<dbReference type="PROSITE" id="PS50119">
    <property type="entry name" value="ZF_BBOX"/>
    <property type="match status" value="1"/>
</dbReference>
<feature type="compositionally biased region" description="Polar residues" evidence="6">
    <location>
        <begin position="482"/>
        <end position="491"/>
    </location>
</feature>
<evidence type="ECO:0000256" key="2">
    <source>
        <dbReference type="ARBA" id="ARBA00022771"/>
    </source>
</evidence>
<evidence type="ECO:0000256" key="1">
    <source>
        <dbReference type="ARBA" id="ARBA00022723"/>
    </source>
</evidence>
<keyword evidence="1" id="KW-0479">Metal-binding</keyword>
<sequence>MPLWPRPLLSLPVNKAAVACQSVSSVFGHFLHRLQRFSAMAQGGLVLDRDQFNCSVCLDVLRDPVTIPCGHSYCSDCIQNYWDQDDYLGIFVCPQCRHNFNPRPVLARNTMLADVVEKFKKTGLQESTTTATTTTTVDPSFAEGDDVECDVCAGRKRKAVKSCLVCLASYCEVHLQPHYESAAFKKHKLVSASRKLQETICGRHDKLLEVYCRTDKQCICYLCLTDEHKGHDTVLAEAEIQHKQGQLGDMKQTSQLRIHQREKRAQEIRRAIFDLSRSARTAAAESDAVFTELIRSIELKRFEVRELMNAQEKAAVSQAEQLLDKIQKEIAVLKKNEKELDKLSQTEDHVRFLQSCQSLHAPPVLSALPSVTVDPNLAFVPVMTAVADFKGLLQEVCQGGFVSIYEKVRDIVIVGPPNPAGLLDTTPYSDGEPAVNMEATMMIPPADLDQSPAIPRLGLDQSPVNPLNPFLTPGPTFALSPFGTNKLSSGSRQRHLQRRSHPRRK</sequence>
<dbReference type="InterPro" id="IPR051051">
    <property type="entry name" value="E3_ubiq-ligase_TRIM/RNF"/>
</dbReference>
<dbReference type="SUPFAM" id="SSF57850">
    <property type="entry name" value="RING/U-box"/>
    <property type="match status" value="1"/>
</dbReference>
<dbReference type="AlphaFoldDB" id="A0A4Z2GDS9"/>
<dbReference type="SMART" id="SM00184">
    <property type="entry name" value="RING"/>
    <property type="match status" value="1"/>
</dbReference>
<evidence type="ECO:0000256" key="4">
    <source>
        <dbReference type="PROSITE-ProRule" id="PRU00024"/>
    </source>
</evidence>
<dbReference type="Gene3D" id="4.10.830.40">
    <property type="match status" value="1"/>
</dbReference>
<keyword evidence="5" id="KW-0175">Coiled coil</keyword>
<dbReference type="PANTHER" id="PTHR25465">
    <property type="entry name" value="B-BOX DOMAIN CONTAINING"/>
    <property type="match status" value="1"/>
</dbReference>
<dbReference type="Pfam" id="PF15227">
    <property type="entry name" value="zf-C3HC4_4"/>
    <property type="match status" value="1"/>
</dbReference>
<accession>A0A4Z2GDS9</accession>
<keyword evidence="3" id="KW-0862">Zinc</keyword>
<keyword evidence="2 4" id="KW-0863">Zinc-finger</keyword>
<evidence type="ECO:0000259" key="7">
    <source>
        <dbReference type="PROSITE" id="PS50089"/>
    </source>
</evidence>
<dbReference type="PANTHER" id="PTHR25465:SF75">
    <property type="entry name" value="E3 UBIQUITIN_ISG15 LIGASE TRIM25-RELATED"/>
    <property type="match status" value="1"/>
</dbReference>
<dbReference type="Gene3D" id="3.30.40.10">
    <property type="entry name" value="Zinc/RING finger domain, C3HC4 (zinc finger)"/>
    <property type="match status" value="1"/>
</dbReference>
<evidence type="ECO:0000259" key="8">
    <source>
        <dbReference type="PROSITE" id="PS50119"/>
    </source>
</evidence>
<dbReference type="OrthoDB" id="6105938at2759"/>
<feature type="region of interest" description="Disordered" evidence="6">
    <location>
        <begin position="481"/>
        <end position="505"/>
    </location>
</feature>
<dbReference type="PROSITE" id="PS50089">
    <property type="entry name" value="ZF_RING_2"/>
    <property type="match status" value="1"/>
</dbReference>
<evidence type="ECO:0000256" key="6">
    <source>
        <dbReference type="SAM" id="MobiDB-lite"/>
    </source>
</evidence>
<feature type="compositionally biased region" description="Basic residues" evidence="6">
    <location>
        <begin position="492"/>
        <end position="505"/>
    </location>
</feature>
<dbReference type="CDD" id="cd19769">
    <property type="entry name" value="Bbox2_TRIM16-like"/>
    <property type="match status" value="1"/>
</dbReference>
<dbReference type="InterPro" id="IPR017907">
    <property type="entry name" value="Znf_RING_CS"/>
</dbReference>
<feature type="domain" description="RING-type" evidence="7">
    <location>
        <begin position="54"/>
        <end position="97"/>
    </location>
</feature>
<dbReference type="PROSITE" id="PS00518">
    <property type="entry name" value="ZF_RING_1"/>
    <property type="match status" value="1"/>
</dbReference>
<feature type="domain" description="B box-type" evidence="8">
    <location>
        <begin position="196"/>
        <end position="236"/>
    </location>
</feature>
<dbReference type="EMBL" id="SRLO01000580">
    <property type="protein sequence ID" value="TNN51509.1"/>
    <property type="molecule type" value="Genomic_DNA"/>
</dbReference>
<comment type="caution">
    <text evidence="9">The sequence shown here is derived from an EMBL/GenBank/DDBJ whole genome shotgun (WGS) entry which is preliminary data.</text>
</comment>
<dbReference type="Proteomes" id="UP000314294">
    <property type="component" value="Unassembled WGS sequence"/>
</dbReference>
<evidence type="ECO:0000313" key="9">
    <source>
        <dbReference type="EMBL" id="TNN51509.1"/>
    </source>
</evidence>
<name>A0A4Z2GDS9_9TELE</name>
<reference evidence="9 10" key="1">
    <citation type="submission" date="2019-03" db="EMBL/GenBank/DDBJ databases">
        <title>First draft genome of Liparis tanakae, snailfish: a comprehensive survey of snailfish specific genes.</title>
        <authorList>
            <person name="Kim W."/>
            <person name="Song I."/>
            <person name="Jeong J.-H."/>
            <person name="Kim D."/>
            <person name="Kim S."/>
            <person name="Ryu S."/>
            <person name="Song J.Y."/>
            <person name="Lee S.K."/>
        </authorList>
    </citation>
    <scope>NUCLEOTIDE SEQUENCE [LARGE SCALE GENOMIC DNA]</scope>
    <source>
        <tissue evidence="9">Muscle</tissue>
    </source>
</reference>
<organism evidence="9 10">
    <name type="scientific">Liparis tanakae</name>
    <name type="common">Tanaka's snailfish</name>
    <dbReference type="NCBI Taxonomy" id="230148"/>
    <lineage>
        <taxon>Eukaryota</taxon>
        <taxon>Metazoa</taxon>
        <taxon>Chordata</taxon>
        <taxon>Craniata</taxon>
        <taxon>Vertebrata</taxon>
        <taxon>Euteleostomi</taxon>
        <taxon>Actinopterygii</taxon>
        <taxon>Neopterygii</taxon>
        <taxon>Teleostei</taxon>
        <taxon>Neoteleostei</taxon>
        <taxon>Acanthomorphata</taxon>
        <taxon>Eupercaria</taxon>
        <taxon>Perciformes</taxon>
        <taxon>Cottioidei</taxon>
        <taxon>Cottales</taxon>
        <taxon>Liparidae</taxon>
        <taxon>Liparis</taxon>
    </lineage>
</organism>
<protein>
    <submittedName>
        <fullName evidence="9">Tripartite motif-containing protein 29</fullName>
    </submittedName>
</protein>
<proteinExistence type="predicted"/>
<dbReference type="SUPFAM" id="SSF57845">
    <property type="entry name" value="B-box zinc-binding domain"/>
    <property type="match status" value="1"/>
</dbReference>
<evidence type="ECO:0000256" key="3">
    <source>
        <dbReference type="ARBA" id="ARBA00022833"/>
    </source>
</evidence>
<dbReference type="Gene3D" id="3.30.160.60">
    <property type="entry name" value="Classic Zinc Finger"/>
    <property type="match status" value="1"/>
</dbReference>
<feature type="coiled-coil region" evidence="5">
    <location>
        <begin position="309"/>
        <end position="346"/>
    </location>
</feature>
<gene>
    <name evidence="9" type="primary">TRIM29_1</name>
    <name evidence="9" type="ORF">EYF80_038301</name>
</gene>
<dbReference type="Pfam" id="PF25600">
    <property type="entry name" value="TRIM_CC"/>
    <property type="match status" value="1"/>
</dbReference>
<keyword evidence="10" id="KW-1185">Reference proteome</keyword>
<dbReference type="InterPro" id="IPR001841">
    <property type="entry name" value="Znf_RING"/>
</dbReference>
<dbReference type="GO" id="GO:0008270">
    <property type="term" value="F:zinc ion binding"/>
    <property type="evidence" value="ECO:0007669"/>
    <property type="project" value="UniProtKB-KW"/>
</dbReference>
<dbReference type="InterPro" id="IPR013083">
    <property type="entry name" value="Znf_RING/FYVE/PHD"/>
</dbReference>
<dbReference type="InterPro" id="IPR000315">
    <property type="entry name" value="Znf_B-box"/>
</dbReference>
<dbReference type="Pfam" id="PF00643">
    <property type="entry name" value="zf-B_box"/>
    <property type="match status" value="1"/>
</dbReference>
<dbReference type="InterPro" id="IPR058030">
    <property type="entry name" value="TRIM8/14/16/25/29/45/65_CC"/>
</dbReference>